<dbReference type="GO" id="GO:0030246">
    <property type="term" value="F:carbohydrate binding"/>
    <property type="evidence" value="ECO:0007669"/>
    <property type="project" value="UniProtKB-ARBA"/>
</dbReference>
<dbReference type="Proteomes" id="UP000295341">
    <property type="component" value="Unassembled WGS sequence"/>
</dbReference>
<dbReference type="InterPro" id="IPR028082">
    <property type="entry name" value="Peripla_BP_I"/>
</dbReference>
<dbReference type="PANTHER" id="PTHR46847:SF1">
    <property type="entry name" value="D-ALLOSE-BINDING PERIPLASMIC PROTEIN-RELATED"/>
    <property type="match status" value="1"/>
</dbReference>
<dbReference type="Gene3D" id="3.40.50.2300">
    <property type="match status" value="2"/>
</dbReference>
<evidence type="ECO:0000256" key="4">
    <source>
        <dbReference type="SAM" id="SignalP"/>
    </source>
</evidence>
<keyword evidence="7" id="KW-1185">Reference proteome</keyword>
<dbReference type="SUPFAM" id="SSF53822">
    <property type="entry name" value="Periplasmic binding protein-like I"/>
    <property type="match status" value="1"/>
</dbReference>
<proteinExistence type="inferred from homology"/>
<name>A0A4R7PAH1_9GAMM</name>
<keyword evidence="3 4" id="KW-0732">Signal</keyword>
<comment type="subcellular location">
    <subcellularLocation>
        <location evidence="1">Cell envelope</location>
    </subcellularLocation>
</comment>
<feature type="chain" id="PRO_5020714204" evidence="4">
    <location>
        <begin position="19"/>
        <end position="362"/>
    </location>
</feature>
<dbReference type="PROSITE" id="PS51257">
    <property type="entry name" value="PROKAR_LIPOPROTEIN"/>
    <property type="match status" value="1"/>
</dbReference>
<evidence type="ECO:0000259" key="5">
    <source>
        <dbReference type="Pfam" id="PF13407"/>
    </source>
</evidence>
<dbReference type="AlphaFoldDB" id="A0A4R7PAH1"/>
<dbReference type="Pfam" id="PF13407">
    <property type="entry name" value="Peripla_BP_4"/>
    <property type="match status" value="1"/>
</dbReference>
<dbReference type="GO" id="GO:0055085">
    <property type="term" value="P:transmembrane transport"/>
    <property type="evidence" value="ECO:0007669"/>
    <property type="project" value="UniProtKB-ARBA"/>
</dbReference>
<dbReference type="RefSeq" id="WP_162850984.1">
    <property type="nucleotide sequence ID" value="NZ_MWIN01000022.1"/>
</dbReference>
<protein>
    <submittedName>
        <fullName evidence="6">Monosaccharide ABC transporter substrate-binding protein (CUT2 family)</fullName>
    </submittedName>
</protein>
<accession>A0A4R7PAH1</accession>
<dbReference type="EMBL" id="SOBT01000008">
    <property type="protein sequence ID" value="TDU31053.1"/>
    <property type="molecule type" value="Genomic_DNA"/>
</dbReference>
<comment type="caution">
    <text evidence="6">The sequence shown here is derived from an EMBL/GenBank/DDBJ whole genome shotgun (WGS) entry which is preliminary data.</text>
</comment>
<dbReference type="GO" id="GO:0030313">
    <property type="term" value="C:cell envelope"/>
    <property type="evidence" value="ECO:0007669"/>
    <property type="project" value="UniProtKB-SubCell"/>
</dbReference>
<evidence type="ECO:0000256" key="3">
    <source>
        <dbReference type="ARBA" id="ARBA00022729"/>
    </source>
</evidence>
<evidence type="ECO:0000313" key="7">
    <source>
        <dbReference type="Proteomes" id="UP000295341"/>
    </source>
</evidence>
<feature type="domain" description="Periplasmic binding protein" evidence="5">
    <location>
        <begin position="67"/>
        <end position="322"/>
    </location>
</feature>
<evidence type="ECO:0000256" key="1">
    <source>
        <dbReference type="ARBA" id="ARBA00004196"/>
    </source>
</evidence>
<reference evidence="6 7" key="1">
    <citation type="submission" date="2019-03" db="EMBL/GenBank/DDBJ databases">
        <title>Genomic Encyclopedia of Type Strains, Phase IV (KMG-IV): sequencing the most valuable type-strain genomes for metagenomic binning, comparative biology and taxonomic classification.</title>
        <authorList>
            <person name="Goeker M."/>
        </authorList>
    </citation>
    <scope>NUCLEOTIDE SEQUENCE [LARGE SCALE GENOMIC DNA]</scope>
    <source>
        <strain evidence="6 7">DSM 26377</strain>
    </source>
</reference>
<dbReference type="PANTHER" id="PTHR46847">
    <property type="entry name" value="D-ALLOSE-BINDING PERIPLASMIC PROTEIN-RELATED"/>
    <property type="match status" value="1"/>
</dbReference>
<dbReference type="CDD" id="cd01536">
    <property type="entry name" value="PBP1_ABC_sugar_binding-like"/>
    <property type="match status" value="1"/>
</dbReference>
<evidence type="ECO:0000313" key="6">
    <source>
        <dbReference type="EMBL" id="TDU31053.1"/>
    </source>
</evidence>
<sequence length="362" mass="37996">MTLRMTAVVAMASAVLLAGCEAGTRSGQEAPVGTASTAQIKAPSLTGGDSSANLQKRVDQALQGKTIAWVPIALGIPLADIWTQVMRSEAEARGMKLEVRDPNWNTTAALQAVSSLIAEKPDILVVHNPNVQLYAQELARAEAAGIPVIQVNMVSNQKTTAYVGADWPKVGRLLGEEIVRSCGKGSGSSGKVAIVQGEATSAVSLEQMQAAAEVLGKDPSIKIVSNQAANWDASKAHDITATVLQQHPDLCATVGFWGVMQTGAAQAVKSAGLQGKVKVYASGSDGKLDCDNIDSGLITKFLNYNSSSQARSVIAIASFMLQTGLPPSAVRMADYSPLQWMEKGNYDPALCYDTSKPRSPAK</sequence>
<comment type="similarity">
    <text evidence="2">Belongs to the bacterial solute-binding protein 2 family.</text>
</comment>
<organism evidence="6 7">
    <name type="scientific">Panacagrimonas perspica</name>
    <dbReference type="NCBI Taxonomy" id="381431"/>
    <lineage>
        <taxon>Bacteria</taxon>
        <taxon>Pseudomonadati</taxon>
        <taxon>Pseudomonadota</taxon>
        <taxon>Gammaproteobacteria</taxon>
        <taxon>Nevskiales</taxon>
        <taxon>Nevskiaceae</taxon>
        <taxon>Panacagrimonas</taxon>
    </lineage>
</organism>
<feature type="signal peptide" evidence="4">
    <location>
        <begin position="1"/>
        <end position="18"/>
    </location>
</feature>
<dbReference type="InterPro" id="IPR025997">
    <property type="entry name" value="SBP_2_dom"/>
</dbReference>
<evidence type="ECO:0000256" key="2">
    <source>
        <dbReference type="ARBA" id="ARBA00007639"/>
    </source>
</evidence>
<gene>
    <name evidence="6" type="ORF">DFR24_0411</name>
</gene>